<evidence type="ECO:0000256" key="2">
    <source>
        <dbReference type="ARBA" id="ARBA00022617"/>
    </source>
</evidence>
<dbReference type="InterPro" id="IPR034804">
    <property type="entry name" value="SQR/QFR_C/D"/>
</dbReference>
<evidence type="ECO:0000256" key="4">
    <source>
        <dbReference type="ARBA" id="ARBA00022723"/>
    </source>
</evidence>
<evidence type="ECO:0000256" key="5">
    <source>
        <dbReference type="ARBA" id="ARBA00022989"/>
    </source>
</evidence>
<name>A0A0D2CYH8_9EURO</name>
<feature type="transmembrane region" description="Helical" evidence="9">
    <location>
        <begin position="166"/>
        <end position="188"/>
    </location>
</feature>
<evidence type="ECO:0000256" key="8">
    <source>
        <dbReference type="SAM" id="MobiDB-lite"/>
    </source>
</evidence>
<keyword evidence="2" id="KW-0349">Heme</keyword>
<evidence type="ECO:0000256" key="7">
    <source>
        <dbReference type="ARBA" id="ARBA00023136"/>
    </source>
</evidence>
<keyword evidence="5 9" id="KW-1133">Transmembrane helix</keyword>
<reference evidence="10 11" key="1">
    <citation type="submission" date="2015-01" db="EMBL/GenBank/DDBJ databases">
        <title>The Genome Sequence of Capronia semiimmersa CBS27337.</title>
        <authorList>
            <consortium name="The Broad Institute Genomics Platform"/>
            <person name="Cuomo C."/>
            <person name="de Hoog S."/>
            <person name="Gorbushina A."/>
            <person name="Stielow B."/>
            <person name="Teixiera M."/>
            <person name="Abouelleil A."/>
            <person name="Chapman S.B."/>
            <person name="Priest M."/>
            <person name="Young S.K."/>
            <person name="Wortman J."/>
            <person name="Nusbaum C."/>
            <person name="Birren B."/>
        </authorList>
    </citation>
    <scope>NUCLEOTIDE SEQUENCE [LARGE SCALE GENOMIC DNA]</scope>
    <source>
        <strain evidence="10 11">CBS 27337</strain>
    </source>
</reference>
<dbReference type="GO" id="GO:0005739">
    <property type="term" value="C:mitochondrion"/>
    <property type="evidence" value="ECO:0007669"/>
    <property type="project" value="GOC"/>
</dbReference>
<dbReference type="PROSITE" id="PS01001">
    <property type="entry name" value="SDH_CYT_2"/>
    <property type="match status" value="1"/>
</dbReference>
<keyword evidence="11" id="KW-1185">Reference proteome</keyword>
<dbReference type="GO" id="GO:0046872">
    <property type="term" value="F:metal ion binding"/>
    <property type="evidence" value="ECO:0007669"/>
    <property type="project" value="UniProtKB-KW"/>
</dbReference>
<comment type="subcellular location">
    <subcellularLocation>
        <location evidence="1">Membrane</location>
        <topology evidence="1">Multi-pass membrane protein</topology>
    </subcellularLocation>
</comment>
<dbReference type="AlphaFoldDB" id="A0A0D2CYH8"/>
<dbReference type="Pfam" id="PF01127">
    <property type="entry name" value="Sdh_cyt"/>
    <property type="match status" value="1"/>
</dbReference>
<dbReference type="Gene3D" id="1.20.1300.10">
    <property type="entry name" value="Fumarate reductase/succinate dehydrogenase, transmembrane subunit"/>
    <property type="match status" value="1"/>
</dbReference>
<dbReference type="InterPro" id="IPR000701">
    <property type="entry name" value="SuccDH_FuR_B_TM-su"/>
</dbReference>
<gene>
    <name evidence="10" type="ORF">PV04_02555</name>
</gene>
<dbReference type="GO" id="GO:0009055">
    <property type="term" value="F:electron transfer activity"/>
    <property type="evidence" value="ECO:0007669"/>
    <property type="project" value="InterPro"/>
</dbReference>
<evidence type="ECO:0000256" key="3">
    <source>
        <dbReference type="ARBA" id="ARBA00022692"/>
    </source>
</evidence>
<dbReference type="CDD" id="cd03499">
    <property type="entry name" value="SQR_TypeC_SdhC"/>
    <property type="match status" value="1"/>
</dbReference>
<dbReference type="SUPFAM" id="SSF81343">
    <property type="entry name" value="Fumarate reductase respiratory complex transmembrane subunits"/>
    <property type="match status" value="1"/>
</dbReference>
<protein>
    <submittedName>
        <fullName evidence="10">Succinate dehydrogenase, cytochrome b556 subunit</fullName>
    </submittedName>
</protein>
<keyword evidence="4" id="KW-0479">Metal-binding</keyword>
<feature type="transmembrane region" description="Helical" evidence="9">
    <location>
        <begin position="124"/>
        <end position="146"/>
    </location>
</feature>
<dbReference type="EMBL" id="KN846957">
    <property type="protein sequence ID" value="KIW70271.1"/>
    <property type="molecule type" value="Genomic_DNA"/>
</dbReference>
<dbReference type="InterPro" id="IPR018495">
    <property type="entry name" value="Succ_DH_cyt_bsu_CS"/>
</dbReference>
<keyword evidence="6" id="KW-0408">Iron</keyword>
<keyword evidence="3 9" id="KW-0812">Transmembrane</keyword>
<sequence length="221" mass="24092">MKFLSTPTAPRRGINTAELWTPCARATQASHRRRPSPFLACINRHNHNPSTGRAASQSPSPLSTTSSPTTARHSSPPRRLNAITAAEHASRLAAQRLNRPVSPHLSIYRPQITWYSGALMRNSAILLTAPIYLFGAAYLVSPMLGWHLDTASLVAWFGGLSPATRVAVKAVFGFPFCFHIVHGLRHLIWDTGMMLTNRQVAVSGWVGLGISVLGTVGLILW</sequence>
<evidence type="ECO:0000256" key="6">
    <source>
        <dbReference type="ARBA" id="ARBA00023004"/>
    </source>
</evidence>
<dbReference type="HOGENOM" id="CLU_094691_0_2_1"/>
<evidence type="ECO:0000256" key="9">
    <source>
        <dbReference type="SAM" id="Phobius"/>
    </source>
</evidence>
<evidence type="ECO:0000313" key="10">
    <source>
        <dbReference type="EMBL" id="KIW70271.1"/>
    </source>
</evidence>
<dbReference type="PANTHER" id="PTHR10978">
    <property type="entry name" value="SUCCINATE DEHYDROGENASE CYTOCHROME B560 SUBUNIT"/>
    <property type="match status" value="1"/>
</dbReference>
<feature type="region of interest" description="Disordered" evidence="8">
    <location>
        <begin position="40"/>
        <end position="78"/>
    </location>
</feature>
<organism evidence="10 11">
    <name type="scientific">Phialophora macrospora</name>
    <dbReference type="NCBI Taxonomy" id="1851006"/>
    <lineage>
        <taxon>Eukaryota</taxon>
        <taxon>Fungi</taxon>
        <taxon>Dikarya</taxon>
        <taxon>Ascomycota</taxon>
        <taxon>Pezizomycotina</taxon>
        <taxon>Eurotiomycetes</taxon>
        <taxon>Chaetothyriomycetidae</taxon>
        <taxon>Chaetothyriales</taxon>
        <taxon>Herpotrichiellaceae</taxon>
        <taxon>Phialophora</taxon>
    </lineage>
</organism>
<dbReference type="GO" id="GO:0006121">
    <property type="term" value="P:mitochondrial electron transport, succinate to ubiquinone"/>
    <property type="evidence" value="ECO:0007669"/>
    <property type="project" value="TreeGrafter"/>
</dbReference>
<feature type="transmembrane region" description="Helical" evidence="9">
    <location>
        <begin position="200"/>
        <end position="220"/>
    </location>
</feature>
<dbReference type="GO" id="GO:0006099">
    <property type="term" value="P:tricarboxylic acid cycle"/>
    <property type="evidence" value="ECO:0007669"/>
    <property type="project" value="InterPro"/>
</dbReference>
<proteinExistence type="predicted"/>
<keyword evidence="7 9" id="KW-0472">Membrane</keyword>
<dbReference type="STRING" id="5601.A0A0D2CYH8"/>
<accession>A0A0D2CYH8</accession>
<dbReference type="InterPro" id="IPR014314">
    <property type="entry name" value="Succ_DH_cytb556"/>
</dbReference>
<feature type="compositionally biased region" description="Low complexity" evidence="8">
    <location>
        <begin position="54"/>
        <end position="71"/>
    </location>
</feature>
<evidence type="ECO:0000313" key="11">
    <source>
        <dbReference type="Proteomes" id="UP000054266"/>
    </source>
</evidence>
<dbReference type="GO" id="GO:0016020">
    <property type="term" value="C:membrane"/>
    <property type="evidence" value="ECO:0007669"/>
    <property type="project" value="UniProtKB-SubCell"/>
</dbReference>
<evidence type="ECO:0000256" key="1">
    <source>
        <dbReference type="ARBA" id="ARBA00004141"/>
    </source>
</evidence>
<dbReference type="Proteomes" id="UP000054266">
    <property type="component" value="Unassembled WGS sequence"/>
</dbReference>
<dbReference type="PANTHER" id="PTHR10978:SF5">
    <property type="entry name" value="SUCCINATE DEHYDROGENASE CYTOCHROME B560 SUBUNIT, MITOCHONDRIAL"/>
    <property type="match status" value="1"/>
</dbReference>